<gene>
    <name evidence="2" type="ORF">GUJ93_ZPchr0007g6432</name>
</gene>
<evidence type="ECO:0000256" key="1">
    <source>
        <dbReference type="SAM" id="MobiDB-lite"/>
    </source>
</evidence>
<evidence type="ECO:0000313" key="2">
    <source>
        <dbReference type="EMBL" id="KAG8081267.1"/>
    </source>
</evidence>
<name>A0A8J5T702_ZIZPA</name>
<reference evidence="2" key="2">
    <citation type="submission" date="2021-02" db="EMBL/GenBank/DDBJ databases">
        <authorList>
            <person name="Kimball J.A."/>
            <person name="Haas M.W."/>
            <person name="Macchietto M."/>
            <person name="Kono T."/>
            <person name="Duquette J."/>
            <person name="Shao M."/>
        </authorList>
    </citation>
    <scope>NUCLEOTIDE SEQUENCE</scope>
    <source>
        <tissue evidence="2">Fresh leaf tissue</tissue>
    </source>
</reference>
<feature type="region of interest" description="Disordered" evidence="1">
    <location>
        <begin position="1"/>
        <end position="26"/>
    </location>
</feature>
<accession>A0A8J5T702</accession>
<dbReference type="Proteomes" id="UP000729402">
    <property type="component" value="Unassembled WGS sequence"/>
</dbReference>
<sequence length="95" mass="9619">MSGNAGSDHSKESSSSNNKRVEGAQGDAARAVMAEAAVAGTLLLMAGKPLGHAPVRVLVVVAAAIFLACDPSGHAKGWVTGWINTSECGIASMWL</sequence>
<reference evidence="2" key="1">
    <citation type="journal article" date="2021" name="bioRxiv">
        <title>Whole Genome Assembly and Annotation of Northern Wild Rice, Zizania palustris L., Supports a Whole Genome Duplication in the Zizania Genus.</title>
        <authorList>
            <person name="Haas M."/>
            <person name="Kono T."/>
            <person name="Macchietto M."/>
            <person name="Millas R."/>
            <person name="McGilp L."/>
            <person name="Shao M."/>
            <person name="Duquette J."/>
            <person name="Hirsch C.N."/>
            <person name="Kimball J."/>
        </authorList>
    </citation>
    <scope>NUCLEOTIDE SEQUENCE</scope>
    <source>
        <tissue evidence="2">Fresh leaf tissue</tissue>
    </source>
</reference>
<comment type="caution">
    <text evidence="2">The sequence shown here is derived from an EMBL/GenBank/DDBJ whole genome shotgun (WGS) entry which is preliminary data.</text>
</comment>
<evidence type="ECO:0000313" key="3">
    <source>
        <dbReference type="Proteomes" id="UP000729402"/>
    </source>
</evidence>
<organism evidence="2 3">
    <name type="scientific">Zizania palustris</name>
    <name type="common">Northern wild rice</name>
    <dbReference type="NCBI Taxonomy" id="103762"/>
    <lineage>
        <taxon>Eukaryota</taxon>
        <taxon>Viridiplantae</taxon>
        <taxon>Streptophyta</taxon>
        <taxon>Embryophyta</taxon>
        <taxon>Tracheophyta</taxon>
        <taxon>Spermatophyta</taxon>
        <taxon>Magnoliopsida</taxon>
        <taxon>Liliopsida</taxon>
        <taxon>Poales</taxon>
        <taxon>Poaceae</taxon>
        <taxon>BOP clade</taxon>
        <taxon>Oryzoideae</taxon>
        <taxon>Oryzeae</taxon>
        <taxon>Zizaniinae</taxon>
        <taxon>Zizania</taxon>
    </lineage>
</organism>
<keyword evidence="3" id="KW-1185">Reference proteome</keyword>
<protein>
    <submittedName>
        <fullName evidence="2">Uncharacterized protein</fullName>
    </submittedName>
</protein>
<dbReference type="AlphaFoldDB" id="A0A8J5T702"/>
<dbReference type="EMBL" id="JAAALK010000282">
    <property type="protein sequence ID" value="KAG8081267.1"/>
    <property type="molecule type" value="Genomic_DNA"/>
</dbReference>
<proteinExistence type="predicted"/>